<keyword evidence="8" id="KW-0963">Cytoplasm</keyword>
<evidence type="ECO:0000256" key="8">
    <source>
        <dbReference type="HAMAP-Rule" id="MF_00083"/>
    </source>
</evidence>
<reference evidence="11" key="2">
    <citation type="journal article" date="2021" name="PeerJ">
        <title>Extensive microbial diversity within the chicken gut microbiome revealed by metagenomics and culture.</title>
        <authorList>
            <person name="Gilroy R."/>
            <person name="Ravi A."/>
            <person name="Getino M."/>
            <person name="Pursley I."/>
            <person name="Horton D.L."/>
            <person name="Alikhan N.F."/>
            <person name="Baker D."/>
            <person name="Gharbi K."/>
            <person name="Hall N."/>
            <person name="Watson M."/>
            <person name="Adriaenssens E.M."/>
            <person name="Foster-Nyarko E."/>
            <person name="Jarju S."/>
            <person name="Secka A."/>
            <person name="Antonio M."/>
            <person name="Oren A."/>
            <person name="Chaudhuri R.R."/>
            <person name="La Ragione R."/>
            <person name="Hildebrand F."/>
            <person name="Pallen M.J."/>
        </authorList>
    </citation>
    <scope>NUCLEOTIDE SEQUENCE</scope>
    <source>
        <strain evidence="11">4920</strain>
    </source>
</reference>
<organism evidence="11 12">
    <name type="scientific">Candidatus Aphodoplasma excrementigallinarum</name>
    <dbReference type="NCBI Taxonomy" id="2840673"/>
    <lineage>
        <taxon>Bacteria</taxon>
        <taxon>Bacillati</taxon>
        <taxon>Bacillota</taxon>
        <taxon>Clostridia</taxon>
        <taxon>Eubacteriales</taxon>
        <taxon>Candidatus Aphodoplasma</taxon>
    </lineage>
</organism>
<dbReference type="EC" id="3.1.1.29" evidence="1 8"/>
<gene>
    <name evidence="8" type="primary">pth</name>
    <name evidence="11" type="ORF">IAC74_00440</name>
</gene>
<dbReference type="NCBIfam" id="TIGR00447">
    <property type="entry name" value="pth"/>
    <property type="match status" value="1"/>
</dbReference>
<sequence>MISRSIPDGGITLFLIAGLGNPGRKYEMTRHNIGFEVIDYISKEYGIKVNKIRHKALLGEGVLQGERVLLAKPQTFMNLSGESIRDICEYYKLPPEKIIIIYDDIALPTGSVRIRAKGSAGGHNGMKSVIYQLQTDEFMRLRIGVGAPKHADYDLKDYVLGRFRPDEADDIISAVKLCPDALAVMMRDGAQAAASKYNRTVKHEESEGER</sequence>
<dbReference type="PROSITE" id="PS01195">
    <property type="entry name" value="PEPT_TRNA_HYDROL_1"/>
    <property type="match status" value="1"/>
</dbReference>
<evidence type="ECO:0000256" key="2">
    <source>
        <dbReference type="ARBA" id="ARBA00022555"/>
    </source>
</evidence>
<dbReference type="GO" id="GO:0006515">
    <property type="term" value="P:protein quality control for misfolded or incompletely synthesized proteins"/>
    <property type="evidence" value="ECO:0007669"/>
    <property type="project" value="UniProtKB-UniRule"/>
</dbReference>
<dbReference type="SUPFAM" id="SSF53178">
    <property type="entry name" value="Peptidyl-tRNA hydrolase-like"/>
    <property type="match status" value="1"/>
</dbReference>
<evidence type="ECO:0000256" key="3">
    <source>
        <dbReference type="ARBA" id="ARBA00022801"/>
    </source>
</evidence>
<comment type="caution">
    <text evidence="11">The sequence shown here is derived from an EMBL/GenBank/DDBJ whole genome shotgun (WGS) entry which is preliminary data.</text>
</comment>
<dbReference type="HAMAP" id="MF_00083">
    <property type="entry name" value="Pept_tRNA_hydro_bact"/>
    <property type="match status" value="1"/>
</dbReference>
<comment type="subunit">
    <text evidence="8">Monomer.</text>
</comment>
<evidence type="ECO:0000256" key="4">
    <source>
        <dbReference type="ARBA" id="ARBA00022884"/>
    </source>
</evidence>
<dbReference type="GO" id="GO:0004045">
    <property type="term" value="F:peptidyl-tRNA hydrolase activity"/>
    <property type="evidence" value="ECO:0007669"/>
    <property type="project" value="UniProtKB-UniRule"/>
</dbReference>
<keyword evidence="3 8" id="KW-0378">Hydrolase</keyword>
<proteinExistence type="inferred from homology"/>
<comment type="catalytic activity">
    <reaction evidence="6 8 9">
        <text>an N-acyl-L-alpha-aminoacyl-tRNA + H2O = an N-acyl-L-amino acid + a tRNA + H(+)</text>
        <dbReference type="Rhea" id="RHEA:54448"/>
        <dbReference type="Rhea" id="RHEA-COMP:10123"/>
        <dbReference type="Rhea" id="RHEA-COMP:13883"/>
        <dbReference type="ChEBI" id="CHEBI:15377"/>
        <dbReference type="ChEBI" id="CHEBI:15378"/>
        <dbReference type="ChEBI" id="CHEBI:59874"/>
        <dbReference type="ChEBI" id="CHEBI:78442"/>
        <dbReference type="ChEBI" id="CHEBI:138191"/>
        <dbReference type="EC" id="3.1.1.29"/>
    </reaction>
</comment>
<dbReference type="PANTHER" id="PTHR17224:SF1">
    <property type="entry name" value="PEPTIDYL-TRNA HYDROLASE"/>
    <property type="match status" value="1"/>
</dbReference>
<feature type="binding site" evidence="8">
    <location>
        <position position="78"/>
    </location>
    <ligand>
        <name>tRNA</name>
        <dbReference type="ChEBI" id="CHEBI:17843"/>
    </ligand>
</feature>
<protein>
    <recommendedName>
        <fullName evidence="7 8">Peptidyl-tRNA hydrolase</fullName>
        <shortName evidence="8">Pth</shortName>
        <ecNumber evidence="1 8">3.1.1.29</ecNumber>
    </recommendedName>
</protein>
<dbReference type="InterPro" id="IPR001328">
    <property type="entry name" value="Pept_tRNA_hydro"/>
</dbReference>
<dbReference type="InterPro" id="IPR036416">
    <property type="entry name" value="Pept_tRNA_hydro_sf"/>
</dbReference>
<evidence type="ECO:0000313" key="11">
    <source>
        <dbReference type="EMBL" id="HIV02010.1"/>
    </source>
</evidence>
<keyword evidence="2 8" id="KW-0820">tRNA-binding</keyword>
<comment type="similarity">
    <text evidence="5 8 10">Belongs to the PTH family.</text>
</comment>
<evidence type="ECO:0000256" key="9">
    <source>
        <dbReference type="RuleBase" id="RU000673"/>
    </source>
</evidence>
<reference evidence="11" key="1">
    <citation type="submission" date="2020-10" db="EMBL/GenBank/DDBJ databases">
        <authorList>
            <person name="Gilroy R."/>
        </authorList>
    </citation>
    <scope>NUCLEOTIDE SEQUENCE</scope>
    <source>
        <strain evidence="11">4920</strain>
    </source>
</reference>
<dbReference type="Proteomes" id="UP000886743">
    <property type="component" value="Unassembled WGS sequence"/>
</dbReference>
<feature type="binding site" evidence="8">
    <location>
        <position position="124"/>
    </location>
    <ligand>
        <name>tRNA</name>
        <dbReference type="ChEBI" id="CHEBI:17843"/>
    </ligand>
</feature>
<comment type="subcellular location">
    <subcellularLocation>
        <location evidence="8">Cytoplasm</location>
    </subcellularLocation>
</comment>
<dbReference type="PANTHER" id="PTHR17224">
    <property type="entry name" value="PEPTIDYL-TRNA HYDROLASE"/>
    <property type="match status" value="1"/>
</dbReference>
<evidence type="ECO:0000256" key="6">
    <source>
        <dbReference type="ARBA" id="ARBA00048707"/>
    </source>
</evidence>
<dbReference type="AlphaFoldDB" id="A0A9D1NFA9"/>
<dbReference type="CDD" id="cd00462">
    <property type="entry name" value="PTH"/>
    <property type="match status" value="1"/>
</dbReference>
<dbReference type="PROSITE" id="PS01196">
    <property type="entry name" value="PEPT_TRNA_HYDROL_2"/>
    <property type="match status" value="1"/>
</dbReference>
<dbReference type="EMBL" id="DVOF01000009">
    <property type="protein sequence ID" value="HIV02010.1"/>
    <property type="molecule type" value="Genomic_DNA"/>
</dbReference>
<evidence type="ECO:0000256" key="5">
    <source>
        <dbReference type="ARBA" id="ARBA00038063"/>
    </source>
</evidence>
<dbReference type="InterPro" id="IPR018171">
    <property type="entry name" value="Pept_tRNA_hydro_CS"/>
</dbReference>
<dbReference type="GO" id="GO:0072344">
    <property type="term" value="P:rescue of stalled ribosome"/>
    <property type="evidence" value="ECO:0007669"/>
    <property type="project" value="UniProtKB-UniRule"/>
</dbReference>
<feature type="active site" description="Proton acceptor" evidence="8">
    <location>
        <position position="31"/>
    </location>
</feature>
<name>A0A9D1NFA9_9FIRM</name>
<feature type="binding site" evidence="8">
    <location>
        <position position="76"/>
    </location>
    <ligand>
        <name>tRNA</name>
        <dbReference type="ChEBI" id="CHEBI:17843"/>
    </ligand>
</feature>
<feature type="binding site" evidence="8">
    <location>
        <position position="26"/>
    </location>
    <ligand>
        <name>tRNA</name>
        <dbReference type="ChEBI" id="CHEBI:17843"/>
    </ligand>
</feature>
<comment type="function">
    <text evidence="8">Hydrolyzes ribosome-free peptidyl-tRNAs (with 1 or more amino acids incorporated), which drop off the ribosome during protein synthesis, or as a result of ribosome stalling.</text>
</comment>
<evidence type="ECO:0000256" key="1">
    <source>
        <dbReference type="ARBA" id="ARBA00013260"/>
    </source>
</evidence>
<dbReference type="GO" id="GO:0005737">
    <property type="term" value="C:cytoplasm"/>
    <property type="evidence" value="ECO:0007669"/>
    <property type="project" value="UniProtKB-SubCell"/>
</dbReference>
<feature type="site" description="Stabilizes the basic form of H active site to accept a proton" evidence="8">
    <location>
        <position position="103"/>
    </location>
</feature>
<evidence type="ECO:0000256" key="7">
    <source>
        <dbReference type="ARBA" id="ARBA00050038"/>
    </source>
</evidence>
<dbReference type="GO" id="GO:0000049">
    <property type="term" value="F:tRNA binding"/>
    <property type="evidence" value="ECO:0007669"/>
    <property type="project" value="UniProtKB-UniRule"/>
</dbReference>
<keyword evidence="4 8" id="KW-0694">RNA-binding</keyword>
<dbReference type="FunFam" id="3.40.50.1470:FF:000001">
    <property type="entry name" value="Peptidyl-tRNA hydrolase"/>
    <property type="match status" value="1"/>
</dbReference>
<comment type="function">
    <text evidence="8">Catalyzes the release of premature peptidyl moieties from peptidyl-tRNA molecules trapped in stalled 50S ribosomal subunits, and thus maintains levels of free tRNAs and 50S ribosomes.</text>
</comment>
<dbReference type="Gene3D" id="3.40.50.1470">
    <property type="entry name" value="Peptidyl-tRNA hydrolase"/>
    <property type="match status" value="1"/>
</dbReference>
<accession>A0A9D1NFA9</accession>
<evidence type="ECO:0000256" key="10">
    <source>
        <dbReference type="RuleBase" id="RU004320"/>
    </source>
</evidence>
<feature type="site" description="Discriminates between blocked and unblocked aminoacyl-tRNA" evidence="8">
    <location>
        <position position="21"/>
    </location>
</feature>
<evidence type="ECO:0000313" key="12">
    <source>
        <dbReference type="Proteomes" id="UP000886743"/>
    </source>
</evidence>
<dbReference type="Pfam" id="PF01195">
    <property type="entry name" value="Pept_tRNA_hydro"/>
    <property type="match status" value="1"/>
</dbReference>